<dbReference type="EMBL" id="SLWS01000002">
    <property type="protein sequence ID" value="TCO62832.1"/>
    <property type="molecule type" value="Genomic_DNA"/>
</dbReference>
<dbReference type="AlphaFoldDB" id="A0A4R2JUW0"/>
<dbReference type="SUPFAM" id="SSF47336">
    <property type="entry name" value="ACP-like"/>
    <property type="match status" value="1"/>
</dbReference>
<organism evidence="2 3">
    <name type="scientific">Actinocrispum wychmicini</name>
    <dbReference type="NCBI Taxonomy" id="1213861"/>
    <lineage>
        <taxon>Bacteria</taxon>
        <taxon>Bacillati</taxon>
        <taxon>Actinomycetota</taxon>
        <taxon>Actinomycetes</taxon>
        <taxon>Pseudonocardiales</taxon>
        <taxon>Pseudonocardiaceae</taxon>
        <taxon>Actinocrispum</taxon>
    </lineage>
</organism>
<keyword evidence="3" id="KW-1185">Reference proteome</keyword>
<dbReference type="InterPro" id="IPR029058">
    <property type="entry name" value="AB_hydrolase_fold"/>
</dbReference>
<name>A0A4R2JUW0_9PSEU</name>
<feature type="domain" description="Thioesterase TesA-like" evidence="1">
    <location>
        <begin position="103"/>
        <end position="341"/>
    </location>
</feature>
<dbReference type="OrthoDB" id="2472181at2"/>
<protein>
    <submittedName>
        <fullName evidence="2">Thioesterase domain-containing protein</fullName>
    </submittedName>
</protein>
<dbReference type="Pfam" id="PF00975">
    <property type="entry name" value="Thioesterase"/>
    <property type="match status" value="1"/>
</dbReference>
<evidence type="ECO:0000313" key="3">
    <source>
        <dbReference type="Proteomes" id="UP000295680"/>
    </source>
</evidence>
<dbReference type="Proteomes" id="UP000295680">
    <property type="component" value="Unassembled WGS sequence"/>
</dbReference>
<dbReference type="RefSeq" id="WP_132114894.1">
    <property type="nucleotide sequence ID" value="NZ_SLWS01000002.1"/>
</dbReference>
<proteinExistence type="predicted"/>
<dbReference type="Gene3D" id="1.10.1200.10">
    <property type="entry name" value="ACP-like"/>
    <property type="match status" value="1"/>
</dbReference>
<dbReference type="InterPro" id="IPR036736">
    <property type="entry name" value="ACP-like_sf"/>
</dbReference>
<evidence type="ECO:0000259" key="1">
    <source>
        <dbReference type="SMART" id="SM00824"/>
    </source>
</evidence>
<dbReference type="Gene3D" id="3.40.50.1820">
    <property type="entry name" value="alpha/beta hydrolase"/>
    <property type="match status" value="1"/>
</dbReference>
<reference evidence="2 3" key="1">
    <citation type="submission" date="2019-03" db="EMBL/GenBank/DDBJ databases">
        <title>Genomic Encyclopedia of Type Strains, Phase IV (KMG-IV): sequencing the most valuable type-strain genomes for metagenomic binning, comparative biology and taxonomic classification.</title>
        <authorList>
            <person name="Goeker M."/>
        </authorList>
    </citation>
    <scope>NUCLEOTIDE SEQUENCE [LARGE SCALE GENOMIC DNA]</scope>
    <source>
        <strain evidence="2 3">DSM 45934</strain>
    </source>
</reference>
<dbReference type="SUPFAM" id="SSF53474">
    <property type="entry name" value="alpha/beta-Hydrolases"/>
    <property type="match status" value="1"/>
</dbReference>
<dbReference type="InterPro" id="IPR020802">
    <property type="entry name" value="TesA-like"/>
</dbReference>
<sequence length="350" mass="37523">MTSATRFTSVERTLHRIWVDTLGHASFGLNDEFSAVGGDHESAAAMWRLVRRRFGCDISPDTGGEPLTIGALGLILRGSATPTENRALVRLRPGHGDEYPSLYCFHPLGGSIARYADLVDMLDDRLPVHGLQSVGLAPGYEPDRTINEMATRYAAEIAPTAPNGPIVLLGYSLGGTLAFETARQLRARFRYPIHIVMVDVTPSFTPTDAAATAYDALANSALGIGLDVAPLIGLARDEALRRIRAEAAGQGILPANFSLDRLRKFAEVCEINGSAADAYIPRYLGGDLTLFRSSGHIGEPDDLGWGGYVDHVTTHVLDGDHHQIMETEGLAVIAGELESSILARGLCHAA</sequence>
<comment type="caution">
    <text evidence="2">The sequence shown here is derived from an EMBL/GenBank/DDBJ whole genome shotgun (WGS) entry which is preliminary data.</text>
</comment>
<dbReference type="InterPro" id="IPR001031">
    <property type="entry name" value="Thioesterase"/>
</dbReference>
<evidence type="ECO:0000313" key="2">
    <source>
        <dbReference type="EMBL" id="TCO62832.1"/>
    </source>
</evidence>
<accession>A0A4R2JUW0</accession>
<gene>
    <name evidence="2" type="ORF">EV192_102971</name>
</gene>
<dbReference type="SMART" id="SM00824">
    <property type="entry name" value="PKS_TE"/>
    <property type="match status" value="1"/>
</dbReference>